<evidence type="ECO:0000259" key="5">
    <source>
        <dbReference type="PROSITE" id="PS51898"/>
    </source>
</evidence>
<dbReference type="EMBL" id="JBHRWK010000062">
    <property type="protein sequence ID" value="MFC3454352.1"/>
    <property type="molecule type" value="Genomic_DNA"/>
</dbReference>
<proteinExistence type="predicted"/>
<name>A0ABV7P8U7_9PSEU</name>
<feature type="domain" description="Tyr recombinase" evidence="5">
    <location>
        <begin position="282"/>
        <end position="479"/>
    </location>
</feature>
<evidence type="ECO:0000256" key="3">
    <source>
        <dbReference type="ARBA" id="ARBA00023172"/>
    </source>
</evidence>
<dbReference type="InterPro" id="IPR011010">
    <property type="entry name" value="DNA_brk_join_enz"/>
</dbReference>
<sequence length="497" mass="54683">MAQNFSGSTYKRCTCKHPGTGKPLGSACPKLKRRNGAWSSDHGSWYYQAELPARTDGTRRTRRRGGYESQTDAQAELDKMASLVETAEPYGAAAIAAVGDVIDKHLKTNEPLPSSRTLGARLDAGSADAGEIPTVAEWLTTWYARRKKKLRGTTQLSYSSHLRLWLIPHLGHYRIDELTVVHISRMFDAMAERNDAIRAAKASDDPDIRKSVHGLRTLSDASMQRYRATLRAALNAAIRDPRIPITFNPASYVELPSGRRPKALLWTPERVERWQRTGQKPSRVMVWTPEQTGKFLDHALEHPYYVLLHLIAYRGLRRGEACGLPWWDVDLARHSITISAALVQIGWQAEMGEPKSEASGRVIALDAATTDVLTKQKDHQANLRAAAGDAWIENGLVCTEPDGSPLQPSHLSDAFQAIAEAAGLPPVRLHDLRHGAATLMIAAGADLKQVQELLGHSSIAITADTYTHVLPELARETAEAAASIIPRRNNRNALPAA</sequence>
<dbReference type="CDD" id="cd01189">
    <property type="entry name" value="INT_ICEBs1_C_like"/>
    <property type="match status" value="1"/>
</dbReference>
<dbReference type="InterPro" id="IPR013762">
    <property type="entry name" value="Integrase-like_cat_sf"/>
</dbReference>
<protein>
    <submittedName>
        <fullName evidence="7">Tyrosine-type recombinase/integrase</fullName>
    </submittedName>
</protein>
<keyword evidence="2 4" id="KW-0238">DNA-binding</keyword>
<dbReference type="InterPro" id="IPR002104">
    <property type="entry name" value="Integrase_catalytic"/>
</dbReference>
<evidence type="ECO:0000259" key="6">
    <source>
        <dbReference type="PROSITE" id="PS51900"/>
    </source>
</evidence>
<evidence type="ECO:0000256" key="1">
    <source>
        <dbReference type="ARBA" id="ARBA00022908"/>
    </source>
</evidence>
<evidence type="ECO:0000313" key="8">
    <source>
        <dbReference type="Proteomes" id="UP001595645"/>
    </source>
</evidence>
<dbReference type="SUPFAM" id="SSF56349">
    <property type="entry name" value="DNA breaking-rejoining enzymes"/>
    <property type="match status" value="1"/>
</dbReference>
<dbReference type="Pfam" id="PF00589">
    <property type="entry name" value="Phage_integrase"/>
    <property type="match status" value="1"/>
</dbReference>
<dbReference type="Proteomes" id="UP001595645">
    <property type="component" value="Unassembled WGS sequence"/>
</dbReference>
<keyword evidence="1" id="KW-0229">DNA integration</keyword>
<evidence type="ECO:0000256" key="4">
    <source>
        <dbReference type="PROSITE-ProRule" id="PRU01248"/>
    </source>
</evidence>
<dbReference type="Gene3D" id="1.10.150.130">
    <property type="match status" value="1"/>
</dbReference>
<dbReference type="InterPro" id="IPR010998">
    <property type="entry name" value="Integrase_recombinase_N"/>
</dbReference>
<dbReference type="PANTHER" id="PTHR30349">
    <property type="entry name" value="PHAGE INTEGRASE-RELATED"/>
    <property type="match status" value="1"/>
</dbReference>
<dbReference type="PROSITE" id="PS51898">
    <property type="entry name" value="TYR_RECOMBINASE"/>
    <property type="match status" value="1"/>
</dbReference>
<dbReference type="Gene3D" id="1.10.443.10">
    <property type="entry name" value="Intergrase catalytic core"/>
    <property type="match status" value="1"/>
</dbReference>
<organism evidence="7 8">
    <name type="scientific">Amycolatopsis speibonae</name>
    <dbReference type="NCBI Taxonomy" id="1450224"/>
    <lineage>
        <taxon>Bacteria</taxon>
        <taxon>Bacillati</taxon>
        <taxon>Actinomycetota</taxon>
        <taxon>Actinomycetes</taxon>
        <taxon>Pseudonocardiales</taxon>
        <taxon>Pseudonocardiaceae</taxon>
        <taxon>Amycolatopsis</taxon>
    </lineage>
</organism>
<dbReference type="PANTHER" id="PTHR30349:SF91">
    <property type="entry name" value="INTA PROTEIN"/>
    <property type="match status" value="1"/>
</dbReference>
<dbReference type="RefSeq" id="WP_378243789.1">
    <property type="nucleotide sequence ID" value="NZ_JBHRWK010000062.1"/>
</dbReference>
<dbReference type="Pfam" id="PF14659">
    <property type="entry name" value="Phage_int_SAM_3"/>
    <property type="match status" value="1"/>
</dbReference>
<gene>
    <name evidence="7" type="ORF">ACFOSH_33375</name>
</gene>
<reference evidence="8" key="1">
    <citation type="journal article" date="2019" name="Int. J. Syst. Evol. Microbiol.">
        <title>The Global Catalogue of Microorganisms (GCM) 10K type strain sequencing project: providing services to taxonomists for standard genome sequencing and annotation.</title>
        <authorList>
            <consortium name="The Broad Institute Genomics Platform"/>
            <consortium name="The Broad Institute Genome Sequencing Center for Infectious Disease"/>
            <person name="Wu L."/>
            <person name="Ma J."/>
        </authorList>
    </citation>
    <scope>NUCLEOTIDE SEQUENCE [LARGE SCALE GENOMIC DNA]</scope>
    <source>
        <strain evidence="8">CGMCC 4.7676</strain>
    </source>
</reference>
<keyword evidence="3" id="KW-0233">DNA recombination</keyword>
<evidence type="ECO:0000256" key="2">
    <source>
        <dbReference type="ARBA" id="ARBA00023125"/>
    </source>
</evidence>
<accession>A0ABV7P8U7</accession>
<evidence type="ECO:0000313" key="7">
    <source>
        <dbReference type="EMBL" id="MFC3454352.1"/>
    </source>
</evidence>
<keyword evidence="8" id="KW-1185">Reference proteome</keyword>
<dbReference type="PROSITE" id="PS51900">
    <property type="entry name" value="CB"/>
    <property type="match status" value="1"/>
</dbReference>
<comment type="caution">
    <text evidence="7">The sequence shown here is derived from an EMBL/GenBank/DDBJ whole genome shotgun (WGS) entry which is preliminary data.</text>
</comment>
<dbReference type="InterPro" id="IPR004107">
    <property type="entry name" value="Integrase_SAM-like_N"/>
</dbReference>
<dbReference type="InterPro" id="IPR050090">
    <property type="entry name" value="Tyrosine_recombinase_XerCD"/>
</dbReference>
<feature type="domain" description="Core-binding (CB)" evidence="6">
    <location>
        <begin position="133"/>
        <end position="238"/>
    </location>
</feature>
<dbReference type="InterPro" id="IPR044068">
    <property type="entry name" value="CB"/>
</dbReference>